<dbReference type="PaxDb" id="55529-EKX46231"/>
<evidence type="ECO:0000256" key="6">
    <source>
        <dbReference type="SAM" id="Phobius"/>
    </source>
</evidence>
<dbReference type="SUPFAM" id="SSF56784">
    <property type="entry name" value="HAD-like"/>
    <property type="match status" value="1"/>
</dbReference>
<keyword evidence="3 6" id="KW-1133">Transmembrane helix</keyword>
<reference evidence="9" key="2">
    <citation type="submission" date="2012-11" db="EMBL/GenBank/DDBJ databases">
        <authorList>
            <person name="Kuo A."/>
            <person name="Curtis B.A."/>
            <person name="Tanifuji G."/>
            <person name="Burki F."/>
            <person name="Gruber A."/>
            <person name="Irimia M."/>
            <person name="Maruyama S."/>
            <person name="Arias M.C."/>
            <person name="Ball S.G."/>
            <person name="Gile G.H."/>
            <person name="Hirakawa Y."/>
            <person name="Hopkins J.F."/>
            <person name="Rensing S.A."/>
            <person name="Schmutz J."/>
            <person name="Symeonidi A."/>
            <person name="Elias M."/>
            <person name="Eveleigh R.J."/>
            <person name="Herman E.K."/>
            <person name="Klute M.J."/>
            <person name="Nakayama T."/>
            <person name="Obornik M."/>
            <person name="Reyes-Prieto A."/>
            <person name="Armbrust E.V."/>
            <person name="Aves S.J."/>
            <person name="Beiko R.G."/>
            <person name="Coutinho P."/>
            <person name="Dacks J.B."/>
            <person name="Durnford D.G."/>
            <person name="Fast N.M."/>
            <person name="Green B.R."/>
            <person name="Grisdale C."/>
            <person name="Hempe F."/>
            <person name="Henrissat B."/>
            <person name="Hoppner M.P."/>
            <person name="Ishida K.-I."/>
            <person name="Kim E."/>
            <person name="Koreny L."/>
            <person name="Kroth P.G."/>
            <person name="Liu Y."/>
            <person name="Malik S.-B."/>
            <person name="Maier U.G."/>
            <person name="McRose D."/>
            <person name="Mock T."/>
            <person name="Neilson J.A."/>
            <person name="Onodera N.T."/>
            <person name="Poole A.M."/>
            <person name="Pritham E.J."/>
            <person name="Richards T.A."/>
            <person name="Rocap G."/>
            <person name="Roy S.W."/>
            <person name="Sarai C."/>
            <person name="Schaack S."/>
            <person name="Shirato S."/>
            <person name="Slamovits C.H."/>
            <person name="Spencer D.F."/>
            <person name="Suzuki S."/>
            <person name="Worden A.Z."/>
            <person name="Zauner S."/>
            <person name="Barry K."/>
            <person name="Bell C."/>
            <person name="Bharti A.K."/>
            <person name="Crow J.A."/>
            <person name="Grimwood J."/>
            <person name="Kramer R."/>
            <person name="Lindquist E."/>
            <person name="Lucas S."/>
            <person name="Salamov A."/>
            <person name="McFadden G.I."/>
            <person name="Lane C.E."/>
            <person name="Keeling P.J."/>
            <person name="Gray M.W."/>
            <person name="Grigoriev I.V."/>
            <person name="Archibald J.M."/>
        </authorList>
    </citation>
    <scope>NUCLEOTIDE SEQUENCE</scope>
    <source>
        <strain evidence="9">CCMP2712</strain>
    </source>
</reference>
<dbReference type="InterPro" id="IPR023298">
    <property type="entry name" value="ATPase_P-typ_TM_dom_sf"/>
</dbReference>
<feature type="transmembrane region" description="Helical" evidence="6">
    <location>
        <begin position="267"/>
        <end position="287"/>
    </location>
</feature>
<feature type="transmembrane region" description="Helical" evidence="6">
    <location>
        <begin position="37"/>
        <end position="58"/>
    </location>
</feature>
<dbReference type="Gene3D" id="3.40.1110.10">
    <property type="entry name" value="Calcium-transporting ATPase, cytoplasmic domain N"/>
    <property type="match status" value="1"/>
</dbReference>
<dbReference type="SUPFAM" id="SSF81665">
    <property type="entry name" value="Calcium ATPase, transmembrane domain M"/>
    <property type="match status" value="1"/>
</dbReference>
<evidence type="ECO:0000256" key="2">
    <source>
        <dbReference type="ARBA" id="ARBA00022692"/>
    </source>
</evidence>
<evidence type="ECO:0008006" key="10">
    <source>
        <dbReference type="Google" id="ProtNLM"/>
    </source>
</evidence>
<dbReference type="Proteomes" id="UP000011087">
    <property type="component" value="Unassembled WGS sequence"/>
</dbReference>
<dbReference type="EMBL" id="JH992995">
    <property type="protein sequence ID" value="EKX46231.1"/>
    <property type="molecule type" value="Genomic_DNA"/>
</dbReference>
<organism evidence="7">
    <name type="scientific">Guillardia theta (strain CCMP2712)</name>
    <name type="common">Cryptophyte</name>
    <dbReference type="NCBI Taxonomy" id="905079"/>
    <lineage>
        <taxon>Eukaryota</taxon>
        <taxon>Cryptophyceae</taxon>
        <taxon>Pyrenomonadales</taxon>
        <taxon>Geminigeraceae</taxon>
        <taxon>Guillardia</taxon>
    </lineage>
</organism>
<dbReference type="SUPFAM" id="SSF81660">
    <property type="entry name" value="Metal cation-transporting ATPase, ATP-binding domain N"/>
    <property type="match status" value="1"/>
</dbReference>
<dbReference type="KEGG" id="gtt:GUITHDRAFT_107846"/>
<evidence type="ECO:0000256" key="5">
    <source>
        <dbReference type="SAM" id="MobiDB-lite"/>
    </source>
</evidence>
<accession>L1JCH2</accession>
<feature type="transmembrane region" description="Helical" evidence="6">
    <location>
        <begin position="1010"/>
        <end position="1035"/>
    </location>
</feature>
<dbReference type="EnsemblProtists" id="EKX46231">
    <property type="protein sequence ID" value="EKX46231"/>
    <property type="gene ID" value="GUITHDRAFT_107846"/>
</dbReference>
<feature type="transmembrane region" description="Helical" evidence="6">
    <location>
        <begin position="980"/>
        <end position="1004"/>
    </location>
</feature>
<evidence type="ECO:0000256" key="1">
    <source>
        <dbReference type="ARBA" id="ARBA00004370"/>
    </source>
</evidence>
<protein>
    <recommendedName>
        <fullName evidence="10">Cation-transporting P-type ATPase C-terminal domain-containing protein</fullName>
    </recommendedName>
</protein>
<dbReference type="InterPro" id="IPR023299">
    <property type="entry name" value="ATPase_P-typ_cyto_dom_N"/>
</dbReference>
<dbReference type="eggNOG" id="KOG4383">
    <property type="taxonomic scope" value="Eukaryota"/>
</dbReference>
<proteinExistence type="predicted"/>
<reference evidence="8" key="3">
    <citation type="submission" date="2015-06" db="UniProtKB">
        <authorList>
            <consortium name="EnsemblProtists"/>
        </authorList>
    </citation>
    <scope>IDENTIFICATION</scope>
</reference>
<evidence type="ECO:0000256" key="3">
    <source>
        <dbReference type="ARBA" id="ARBA00022989"/>
    </source>
</evidence>
<reference evidence="7 9" key="1">
    <citation type="journal article" date="2012" name="Nature">
        <title>Algal genomes reveal evolutionary mosaicism and the fate of nucleomorphs.</title>
        <authorList>
            <consortium name="DOE Joint Genome Institute"/>
            <person name="Curtis B.A."/>
            <person name="Tanifuji G."/>
            <person name="Burki F."/>
            <person name="Gruber A."/>
            <person name="Irimia M."/>
            <person name="Maruyama S."/>
            <person name="Arias M.C."/>
            <person name="Ball S.G."/>
            <person name="Gile G.H."/>
            <person name="Hirakawa Y."/>
            <person name="Hopkins J.F."/>
            <person name="Kuo A."/>
            <person name="Rensing S.A."/>
            <person name="Schmutz J."/>
            <person name="Symeonidi A."/>
            <person name="Elias M."/>
            <person name="Eveleigh R.J."/>
            <person name="Herman E.K."/>
            <person name="Klute M.J."/>
            <person name="Nakayama T."/>
            <person name="Obornik M."/>
            <person name="Reyes-Prieto A."/>
            <person name="Armbrust E.V."/>
            <person name="Aves S.J."/>
            <person name="Beiko R.G."/>
            <person name="Coutinho P."/>
            <person name="Dacks J.B."/>
            <person name="Durnford D.G."/>
            <person name="Fast N.M."/>
            <person name="Green B.R."/>
            <person name="Grisdale C.J."/>
            <person name="Hempel F."/>
            <person name="Henrissat B."/>
            <person name="Hoppner M.P."/>
            <person name="Ishida K."/>
            <person name="Kim E."/>
            <person name="Koreny L."/>
            <person name="Kroth P.G."/>
            <person name="Liu Y."/>
            <person name="Malik S.B."/>
            <person name="Maier U.G."/>
            <person name="McRose D."/>
            <person name="Mock T."/>
            <person name="Neilson J.A."/>
            <person name="Onodera N.T."/>
            <person name="Poole A.M."/>
            <person name="Pritham E.J."/>
            <person name="Richards T.A."/>
            <person name="Rocap G."/>
            <person name="Roy S.W."/>
            <person name="Sarai C."/>
            <person name="Schaack S."/>
            <person name="Shirato S."/>
            <person name="Slamovits C.H."/>
            <person name="Spencer D.F."/>
            <person name="Suzuki S."/>
            <person name="Worden A.Z."/>
            <person name="Zauner S."/>
            <person name="Barry K."/>
            <person name="Bell C."/>
            <person name="Bharti A.K."/>
            <person name="Crow J.A."/>
            <person name="Grimwood J."/>
            <person name="Kramer R."/>
            <person name="Lindquist E."/>
            <person name="Lucas S."/>
            <person name="Salamov A."/>
            <person name="McFadden G.I."/>
            <person name="Lane C.E."/>
            <person name="Keeling P.J."/>
            <person name="Gray M.W."/>
            <person name="Grigoriev I.V."/>
            <person name="Archibald J.M."/>
        </authorList>
    </citation>
    <scope>NUCLEOTIDE SEQUENCE</scope>
    <source>
        <strain evidence="7 9">CCMP2712</strain>
    </source>
</reference>
<feature type="transmembrane region" description="Helical" evidence="6">
    <location>
        <begin position="222"/>
        <end position="244"/>
    </location>
</feature>
<comment type="subcellular location">
    <subcellularLocation>
        <location evidence="1">Membrane</location>
    </subcellularLocation>
</comment>
<feature type="region of interest" description="Disordered" evidence="5">
    <location>
        <begin position="809"/>
        <end position="843"/>
    </location>
</feature>
<feature type="transmembrane region" description="Helical" evidence="6">
    <location>
        <begin position="1163"/>
        <end position="1182"/>
    </location>
</feature>
<dbReference type="Gene3D" id="3.40.50.1000">
    <property type="entry name" value="HAD superfamily/HAD-like"/>
    <property type="match status" value="1"/>
</dbReference>
<feature type="transmembrane region" description="Helical" evidence="6">
    <location>
        <begin position="1131"/>
        <end position="1151"/>
    </location>
</feature>
<dbReference type="Gene3D" id="1.20.1110.10">
    <property type="entry name" value="Calcium-transporting ATPase, transmembrane domain"/>
    <property type="match status" value="1"/>
</dbReference>
<gene>
    <name evidence="7" type="ORF">GUITHDRAFT_107846</name>
</gene>
<evidence type="ECO:0000313" key="9">
    <source>
        <dbReference type="Proteomes" id="UP000011087"/>
    </source>
</evidence>
<dbReference type="GeneID" id="17302866"/>
<dbReference type="PANTHER" id="PTHR13219:SF6">
    <property type="entry name" value="TRANSMEMBRANE PROTEIN 94"/>
    <property type="match status" value="1"/>
</dbReference>
<keyword evidence="4 6" id="KW-0472">Membrane</keyword>
<keyword evidence="2 6" id="KW-0812">Transmembrane</keyword>
<keyword evidence="9" id="KW-1185">Reference proteome</keyword>
<dbReference type="OrthoDB" id="5568754at2759"/>
<feature type="transmembrane region" description="Helical" evidence="6">
    <location>
        <begin position="70"/>
        <end position="89"/>
    </location>
</feature>
<feature type="transmembrane region" description="Helical" evidence="6">
    <location>
        <begin position="1202"/>
        <end position="1220"/>
    </location>
</feature>
<dbReference type="Pfam" id="PF13246">
    <property type="entry name" value="Cation_ATPase"/>
    <property type="match status" value="1"/>
</dbReference>
<feature type="region of interest" description="Disordered" evidence="5">
    <location>
        <begin position="305"/>
        <end position="325"/>
    </location>
</feature>
<dbReference type="RefSeq" id="XP_005833211.1">
    <property type="nucleotide sequence ID" value="XM_005833154.1"/>
</dbReference>
<feature type="compositionally biased region" description="Basic and acidic residues" evidence="5">
    <location>
        <begin position="305"/>
        <end position="315"/>
    </location>
</feature>
<evidence type="ECO:0000313" key="8">
    <source>
        <dbReference type="EnsemblProtists" id="EKX46231"/>
    </source>
</evidence>
<dbReference type="InterPro" id="IPR039720">
    <property type="entry name" value="TMEM94"/>
</dbReference>
<dbReference type="GO" id="GO:0000166">
    <property type="term" value="F:nucleotide binding"/>
    <property type="evidence" value="ECO:0007669"/>
    <property type="project" value="InterPro"/>
</dbReference>
<dbReference type="InterPro" id="IPR023214">
    <property type="entry name" value="HAD_sf"/>
</dbReference>
<dbReference type="GO" id="GO:0016020">
    <property type="term" value="C:membrane"/>
    <property type="evidence" value="ECO:0007669"/>
    <property type="project" value="UniProtKB-SubCell"/>
</dbReference>
<evidence type="ECO:0000256" key="4">
    <source>
        <dbReference type="ARBA" id="ARBA00023136"/>
    </source>
</evidence>
<feature type="transmembrane region" description="Helical" evidence="6">
    <location>
        <begin position="1056"/>
        <end position="1080"/>
    </location>
</feature>
<dbReference type="OMA" id="GCAMQTP"/>
<name>L1JCH2_GUITC</name>
<feature type="compositionally biased region" description="Polar residues" evidence="5">
    <location>
        <begin position="827"/>
        <end position="839"/>
    </location>
</feature>
<dbReference type="InterPro" id="IPR036412">
    <property type="entry name" value="HAD-like_sf"/>
</dbReference>
<sequence length="1249" mass="139386">MPQEEGQQADGSYRLRRLFYDISNVIEKYEYRNANTFLSWILNCSTGNILQLFCALFLSLSGPVFKHEGVGVFFDGLTLLISLILLLWLHHASVLRHEMFLSWRVKVFLNRVSKLMSYPSLGSIFHMLDNSVWLQTSRTISTVLVYNEDGSTKIIPSQLLLSGDRIETPPDMTLLSDHCEKHDGNDSIVKDTPTASKLDDILSKNRRPDTLFERQTRTVKTVVGYTLIGSLLASFLSSILLFAIDPRASEDLFDIFVVRHVNVCLPLLPLSIFLTSLVLKVACNAFISAKIELLQKNTEDMNREKFSSRERRLSVEEEPPVSSGRKSWLGRLKGMVGLKKQGNNNDDIPMMGGGSRQWQKFDAGSIDSQLSWRMVFNYFLQRIRKPSTHIENQSIIPIVNPCADVVETLGSATVLAFPDVDGILSEPLLSPKQIFLLTSEAKTSGTETKTNVKIIELLASDDRSALGASSFEDAAAVRNFLSQLKPLGLNCLLNTNAHDDDYSMFVERVLRERAQARTRTSLREHVRSEAYGDFVSCDTADASYLLAGVIGFSEAVASSFSRLMELQVLIQPPPTNISESEKKISRLASYESTEKVKTERHVMSVVVEDSQQKLQLFSKGDVDFIMKRCNQIWDGQELRAMTDRDVSLISHHCSECYQKHYRCIALSYVSLDEDKRSLLLESSQSGRCVFLESDGDSQLTLIGATDWQLDRQLTPREAFNLSRPKSQPSQALKGMEELIDHQIFIGMLILRFRPLPEITDAIDILSDAGIRFVLFSDMPESATVAFGNQLGLWSDWNCCISLRDLPPPMLSRPPSPPGSGISAKSAGRTNYSHPDSQQGPRLPHGIKAIRKHILEADDVPLRVSMFCDSSPDTMASMIEILQENGELVMCCGSTKNIHNMHLFASADVSMAVDPLPATRGRDVVSFYDSDADDRVLIDAQLASEITSVPCALHFGRYWNIMNILEIVSTSRMLLDAMRQASLFAVHVSLLLMSISLIGNCLLLPEVIHPAQVICILVTISPCLLVAIVFSGYKISRNIKAANPMRLKLDTKKGKPAIHRFIFYAIIRFLPTACVCVGAFVSMLSASLSSEATGAQESPLQSIWSIVDYKLRPMDELGELKFNTAIFEAQQVVNILLVVFMSFMAIGSLHRTASLLDLWRHCKFIWLAACAAAGLIQATVTSIALSSSHDGVRPTLRSTPPSVFILATTWPLVIIAIDEALRHHDRKKFRKLQQRLTLQFETLLGQTSPK</sequence>
<dbReference type="HOGENOM" id="CLU_265956_0_0_1"/>
<evidence type="ECO:0000313" key="7">
    <source>
        <dbReference type="EMBL" id="EKX46231.1"/>
    </source>
</evidence>
<dbReference type="PANTHER" id="PTHR13219">
    <property type="entry name" value="TRANSMEMBRANE PROTEIN 94"/>
    <property type="match status" value="1"/>
</dbReference>
<dbReference type="AlphaFoldDB" id="L1JCH2"/>